<dbReference type="PANTHER" id="PTHR43294:SF21">
    <property type="entry name" value="CATION TRANSPORTING ATPASE"/>
    <property type="match status" value="1"/>
</dbReference>
<evidence type="ECO:0000256" key="1">
    <source>
        <dbReference type="ARBA" id="ARBA00004651"/>
    </source>
</evidence>
<feature type="transmembrane region" description="Helical" evidence="11">
    <location>
        <begin position="64"/>
        <end position="83"/>
    </location>
</feature>
<dbReference type="EMBL" id="AP023355">
    <property type="protein sequence ID" value="BCJ34025.1"/>
    <property type="molecule type" value="Genomic_DNA"/>
</dbReference>
<dbReference type="PRINTS" id="PR00119">
    <property type="entry name" value="CATATPASE"/>
</dbReference>
<comment type="similarity">
    <text evidence="2">Belongs to the cation transport ATPase (P-type) (TC 3.A.3) family. Type IIA subfamily.</text>
</comment>
<evidence type="ECO:0000256" key="9">
    <source>
        <dbReference type="ARBA" id="ARBA00023136"/>
    </source>
</evidence>
<dbReference type="AlphaFoldDB" id="A0A7R7DM20"/>
<evidence type="ECO:0000256" key="11">
    <source>
        <dbReference type="SAM" id="Phobius"/>
    </source>
</evidence>
<evidence type="ECO:0000256" key="4">
    <source>
        <dbReference type="ARBA" id="ARBA00022692"/>
    </source>
</evidence>
<evidence type="ECO:0000256" key="7">
    <source>
        <dbReference type="ARBA" id="ARBA00022967"/>
    </source>
</evidence>
<evidence type="ECO:0000256" key="8">
    <source>
        <dbReference type="ARBA" id="ARBA00022989"/>
    </source>
</evidence>
<name>A0A7R7DM20_9ACTN</name>
<dbReference type="Gene3D" id="1.20.1110.10">
    <property type="entry name" value="Calcium-transporting ATPase, transmembrane domain"/>
    <property type="match status" value="1"/>
</dbReference>
<dbReference type="KEGG" id="atl:Athai_15280"/>
<dbReference type="SUPFAM" id="SSF81653">
    <property type="entry name" value="Calcium ATPase, transduction domain A"/>
    <property type="match status" value="1"/>
</dbReference>
<dbReference type="Pfam" id="PF13246">
    <property type="entry name" value="Cation_ATPase"/>
    <property type="match status" value="1"/>
</dbReference>
<dbReference type="GO" id="GO:0005886">
    <property type="term" value="C:plasma membrane"/>
    <property type="evidence" value="ECO:0007669"/>
    <property type="project" value="UniProtKB-SubCell"/>
</dbReference>
<evidence type="ECO:0000256" key="6">
    <source>
        <dbReference type="ARBA" id="ARBA00022840"/>
    </source>
</evidence>
<dbReference type="SMART" id="SM00831">
    <property type="entry name" value="Cation_ATPase_N"/>
    <property type="match status" value="1"/>
</dbReference>
<dbReference type="FunFam" id="3.40.50.1000:FF:000083">
    <property type="entry name" value="Sodium/potassium-transporting ATPase subunit alpha"/>
    <property type="match status" value="1"/>
</dbReference>
<dbReference type="Pfam" id="PF00689">
    <property type="entry name" value="Cation_ATPase_C"/>
    <property type="match status" value="1"/>
</dbReference>
<evidence type="ECO:0000313" key="13">
    <source>
        <dbReference type="EMBL" id="BCJ34025.1"/>
    </source>
</evidence>
<comment type="catalytic activity">
    <reaction evidence="10">
        <text>ATP + H2O = ADP + phosphate + H(+)</text>
        <dbReference type="Rhea" id="RHEA:13065"/>
        <dbReference type="ChEBI" id="CHEBI:15377"/>
        <dbReference type="ChEBI" id="CHEBI:15378"/>
        <dbReference type="ChEBI" id="CHEBI:30616"/>
        <dbReference type="ChEBI" id="CHEBI:43474"/>
        <dbReference type="ChEBI" id="CHEBI:456216"/>
    </reaction>
</comment>
<sequence length="913" mass="96555">MSVPAAPAEVESSRTDPREAVALLQRHLRSSPRGLTSREAARRLTRYGPNTLRQQSSRHWVRDLAAQFTHPLALLLWLAAALAAADRTLVLTAAIVAVIILNAVLAFVQEHRAERAVAALAGYLPQHASVLRDGQQTSVPAAELVPGDVMIAAEGERISADARLLDGEVEVDLSALTGESLPVARAATLVDTTGELLDARDLLFSGSICTQGSARAMVYATGMSTEIGRIASLTGRLHRDQSPLERQVKRVAWLIAAVAVGIGLLFFPIGIFAAGMSLPDAANFAIGLLVANVPEGLLPTITLALAVGVRELARLGAVVKRLSSVETLGSTSVICTDKTGTLTRNKLTAVAVWTLAGETPLRPAPDRPAPVCRLLAETVWSCNTASIDAQGREYGDPTEVALVAAANQLGIDTDPTGRQHDQRRVYPFDPSIRLMSTVDEQAGTRQVHTKGAPEDVLAHSTRIMTATGAAVELTADVRQQVTAAIDRYTAAGHRLIAGACGTVRQVPSERRDVETGLCFLGLIAMIDPPRPEAAAAVAACRTAGIRIVMVTGDHPGTARTIARQVGIADAATPVLTGGQLAAMPEPDLARLLTRSENLVFARTSPEAKLRIADGFRDLGHVVAMTGDGVNDAPALRHADIGVAMGRSGTDVAREAAVLVLTDDNFATIVAAVTAGRRVYANVRKFILYIFAHAVPEVVPFLLYALSGGAIPLPLTVLQILAIDLGTETLPALALGREPAEPGIMHQPPRTRRSGIITGPLLARAWALLGAVSAVLVTAGFFLVLWHSGWRPGADVSASTPLHHGYLQATTMTFLGIVACQIGTAFAARTDRVSLRAIGLTTNRLLLWGIAFEVAFAAALCLVPGIRSVFGTALPPTWALALLPGFPLLVWAADETFRWRQRRRPAEPSGGRDG</sequence>
<dbReference type="InterPro" id="IPR001757">
    <property type="entry name" value="P_typ_ATPase"/>
</dbReference>
<accession>A0A7R7DM20</accession>
<protein>
    <submittedName>
        <fullName evidence="13">Magnesium-transporting ATPase</fullName>
    </submittedName>
</protein>
<dbReference type="Pfam" id="PF00122">
    <property type="entry name" value="E1-E2_ATPase"/>
    <property type="match status" value="1"/>
</dbReference>
<dbReference type="InterPro" id="IPR018303">
    <property type="entry name" value="ATPase_P-typ_P_site"/>
</dbReference>
<feature type="domain" description="Cation-transporting P-type ATPase N-terminal" evidence="12">
    <location>
        <begin position="17"/>
        <end position="88"/>
    </location>
</feature>
<dbReference type="InterPro" id="IPR050510">
    <property type="entry name" value="Cation_transp_ATPase_P-type"/>
</dbReference>
<dbReference type="InterPro" id="IPR036412">
    <property type="entry name" value="HAD-like_sf"/>
</dbReference>
<dbReference type="Proteomes" id="UP000611640">
    <property type="component" value="Chromosome"/>
</dbReference>
<feature type="transmembrane region" description="Helical" evidence="11">
    <location>
        <begin position="805"/>
        <end position="823"/>
    </location>
</feature>
<evidence type="ECO:0000313" key="14">
    <source>
        <dbReference type="Proteomes" id="UP000611640"/>
    </source>
</evidence>
<feature type="transmembrane region" description="Helical" evidence="11">
    <location>
        <begin position="251"/>
        <end position="276"/>
    </location>
</feature>
<dbReference type="GO" id="GO:0005524">
    <property type="term" value="F:ATP binding"/>
    <property type="evidence" value="ECO:0007669"/>
    <property type="project" value="UniProtKB-KW"/>
</dbReference>
<dbReference type="SUPFAM" id="SSF56784">
    <property type="entry name" value="HAD-like"/>
    <property type="match status" value="1"/>
</dbReference>
<evidence type="ECO:0000256" key="2">
    <source>
        <dbReference type="ARBA" id="ARBA00005675"/>
    </source>
</evidence>
<feature type="transmembrane region" description="Helical" evidence="11">
    <location>
        <begin position="877"/>
        <end position="893"/>
    </location>
</feature>
<dbReference type="PANTHER" id="PTHR43294">
    <property type="entry name" value="SODIUM/POTASSIUM-TRANSPORTING ATPASE SUBUNIT ALPHA"/>
    <property type="match status" value="1"/>
</dbReference>
<dbReference type="InterPro" id="IPR023299">
    <property type="entry name" value="ATPase_P-typ_cyto_dom_N"/>
</dbReference>
<evidence type="ECO:0000259" key="12">
    <source>
        <dbReference type="SMART" id="SM00831"/>
    </source>
</evidence>
<organism evidence="13 14">
    <name type="scientific">Actinocatenispora thailandica</name>
    <dbReference type="NCBI Taxonomy" id="227318"/>
    <lineage>
        <taxon>Bacteria</taxon>
        <taxon>Bacillati</taxon>
        <taxon>Actinomycetota</taxon>
        <taxon>Actinomycetes</taxon>
        <taxon>Micromonosporales</taxon>
        <taxon>Micromonosporaceae</taxon>
        <taxon>Actinocatenispora</taxon>
    </lineage>
</organism>
<dbReference type="RefSeq" id="WP_203960810.1">
    <property type="nucleotide sequence ID" value="NZ_AP023355.1"/>
</dbReference>
<dbReference type="Gene3D" id="2.70.150.10">
    <property type="entry name" value="Calcium-transporting ATPase, cytoplasmic transduction domain A"/>
    <property type="match status" value="1"/>
</dbReference>
<dbReference type="SUPFAM" id="SSF81665">
    <property type="entry name" value="Calcium ATPase, transmembrane domain M"/>
    <property type="match status" value="1"/>
</dbReference>
<dbReference type="SFLD" id="SFLDS00003">
    <property type="entry name" value="Haloacid_Dehalogenase"/>
    <property type="match status" value="1"/>
</dbReference>
<dbReference type="SFLD" id="SFLDG00002">
    <property type="entry name" value="C1.7:_P-type_atpase_like"/>
    <property type="match status" value="1"/>
</dbReference>
<keyword evidence="5" id="KW-0547">Nucleotide-binding</keyword>
<evidence type="ECO:0000256" key="10">
    <source>
        <dbReference type="ARBA" id="ARBA00049360"/>
    </source>
</evidence>
<dbReference type="InterPro" id="IPR044492">
    <property type="entry name" value="P_typ_ATPase_HD_dom"/>
</dbReference>
<gene>
    <name evidence="13" type="ORF">Athai_15280</name>
</gene>
<reference evidence="13 14" key="1">
    <citation type="submission" date="2020-08" db="EMBL/GenBank/DDBJ databases">
        <title>Whole genome shotgun sequence of Actinocatenispora thailandica NBRC 105041.</title>
        <authorList>
            <person name="Komaki H."/>
            <person name="Tamura T."/>
        </authorList>
    </citation>
    <scope>NUCLEOTIDE SEQUENCE [LARGE SCALE GENOMIC DNA]</scope>
    <source>
        <strain evidence="13 14">NBRC 105041</strain>
    </source>
</reference>
<keyword evidence="6" id="KW-0067">ATP-binding</keyword>
<keyword evidence="9 11" id="KW-0472">Membrane</keyword>
<comment type="subcellular location">
    <subcellularLocation>
        <location evidence="1">Cell membrane</location>
        <topology evidence="1">Multi-pass membrane protein</topology>
    </subcellularLocation>
</comment>
<dbReference type="InterPro" id="IPR006068">
    <property type="entry name" value="ATPase_P-typ_cation-transptr_C"/>
</dbReference>
<dbReference type="GO" id="GO:0016887">
    <property type="term" value="F:ATP hydrolysis activity"/>
    <property type="evidence" value="ECO:0007669"/>
    <property type="project" value="InterPro"/>
</dbReference>
<feature type="transmembrane region" description="Helical" evidence="11">
    <location>
        <begin position="296"/>
        <end position="313"/>
    </location>
</feature>
<keyword evidence="4 11" id="KW-0812">Transmembrane</keyword>
<dbReference type="SUPFAM" id="SSF81660">
    <property type="entry name" value="Metal cation-transporting ATPase, ATP-binding domain N"/>
    <property type="match status" value="1"/>
</dbReference>
<dbReference type="InterPro" id="IPR023298">
    <property type="entry name" value="ATPase_P-typ_TM_dom_sf"/>
</dbReference>
<dbReference type="NCBIfam" id="TIGR01494">
    <property type="entry name" value="ATPase_P-type"/>
    <property type="match status" value="2"/>
</dbReference>
<proteinExistence type="inferred from homology"/>
<keyword evidence="14" id="KW-1185">Reference proteome</keyword>
<evidence type="ECO:0000256" key="3">
    <source>
        <dbReference type="ARBA" id="ARBA00022475"/>
    </source>
</evidence>
<dbReference type="InterPro" id="IPR008250">
    <property type="entry name" value="ATPase_P-typ_transduc_dom_A_sf"/>
</dbReference>
<keyword evidence="7" id="KW-1278">Translocase</keyword>
<evidence type="ECO:0000256" key="5">
    <source>
        <dbReference type="ARBA" id="ARBA00022741"/>
    </source>
</evidence>
<keyword evidence="8 11" id="KW-1133">Transmembrane helix</keyword>
<dbReference type="SFLD" id="SFLDF00027">
    <property type="entry name" value="p-type_atpase"/>
    <property type="match status" value="1"/>
</dbReference>
<feature type="transmembrane region" description="Helical" evidence="11">
    <location>
        <begin position="755"/>
        <end position="785"/>
    </location>
</feature>
<feature type="transmembrane region" description="Helical" evidence="11">
    <location>
        <begin position="844"/>
        <end position="865"/>
    </location>
</feature>
<dbReference type="Pfam" id="PF00690">
    <property type="entry name" value="Cation_ATPase_N"/>
    <property type="match status" value="1"/>
</dbReference>
<dbReference type="PROSITE" id="PS00154">
    <property type="entry name" value="ATPASE_E1_E2"/>
    <property type="match status" value="1"/>
</dbReference>
<dbReference type="Gene3D" id="3.40.1110.10">
    <property type="entry name" value="Calcium-transporting ATPase, cytoplasmic domain N"/>
    <property type="match status" value="1"/>
</dbReference>
<dbReference type="PRINTS" id="PR00121">
    <property type="entry name" value="NAKATPASE"/>
</dbReference>
<dbReference type="InterPro" id="IPR023214">
    <property type="entry name" value="HAD_sf"/>
</dbReference>
<dbReference type="Gene3D" id="3.40.50.1000">
    <property type="entry name" value="HAD superfamily/HAD-like"/>
    <property type="match status" value="1"/>
</dbReference>
<feature type="transmembrane region" description="Helical" evidence="11">
    <location>
        <begin position="89"/>
        <end position="108"/>
    </location>
</feature>
<keyword evidence="3" id="KW-1003">Cell membrane</keyword>
<dbReference type="InterPro" id="IPR059000">
    <property type="entry name" value="ATPase_P-type_domA"/>
</dbReference>
<dbReference type="InterPro" id="IPR004014">
    <property type="entry name" value="ATPase_P-typ_cation-transptr_N"/>
</dbReference>